<accession>A0A183D504</accession>
<reference evidence="4" key="1">
    <citation type="submission" date="2016-06" db="UniProtKB">
        <authorList>
            <consortium name="WormBaseParasite"/>
        </authorList>
    </citation>
    <scope>IDENTIFICATION</scope>
</reference>
<reference evidence="2 3" key="2">
    <citation type="submission" date="2018-11" db="EMBL/GenBank/DDBJ databases">
        <authorList>
            <consortium name="Pathogen Informatics"/>
        </authorList>
    </citation>
    <scope>NUCLEOTIDE SEQUENCE [LARGE SCALE GENOMIC DNA]</scope>
</reference>
<dbReference type="Proteomes" id="UP000271098">
    <property type="component" value="Unassembled WGS sequence"/>
</dbReference>
<dbReference type="AlphaFoldDB" id="A0A183D504"/>
<protein>
    <submittedName>
        <fullName evidence="4">Transmembrane protein</fullName>
    </submittedName>
</protein>
<sequence length="48" mass="5379">MLYLAQRYQTMILAVVASSFSASIVFTFYKVLTFNLPPTLMLTAESIS</sequence>
<feature type="transmembrane region" description="Helical" evidence="1">
    <location>
        <begin position="12"/>
        <end position="32"/>
    </location>
</feature>
<keyword evidence="1" id="KW-0812">Transmembrane</keyword>
<dbReference type="EMBL" id="UYRT01006726">
    <property type="protein sequence ID" value="VDK40995.1"/>
    <property type="molecule type" value="Genomic_DNA"/>
</dbReference>
<keyword evidence="3" id="KW-1185">Reference proteome</keyword>
<keyword evidence="1" id="KW-1133">Transmembrane helix</keyword>
<gene>
    <name evidence="2" type="ORF">GPUH_LOCUS3795</name>
</gene>
<keyword evidence="1" id="KW-0472">Membrane</keyword>
<evidence type="ECO:0000313" key="2">
    <source>
        <dbReference type="EMBL" id="VDK40995.1"/>
    </source>
</evidence>
<proteinExistence type="predicted"/>
<evidence type="ECO:0000256" key="1">
    <source>
        <dbReference type="SAM" id="Phobius"/>
    </source>
</evidence>
<name>A0A183D504_9BILA</name>
<evidence type="ECO:0000313" key="4">
    <source>
        <dbReference type="WBParaSite" id="GPUH_0000380201-mRNA-1"/>
    </source>
</evidence>
<organism evidence="4">
    <name type="scientific">Gongylonema pulchrum</name>
    <dbReference type="NCBI Taxonomy" id="637853"/>
    <lineage>
        <taxon>Eukaryota</taxon>
        <taxon>Metazoa</taxon>
        <taxon>Ecdysozoa</taxon>
        <taxon>Nematoda</taxon>
        <taxon>Chromadorea</taxon>
        <taxon>Rhabditida</taxon>
        <taxon>Spirurina</taxon>
        <taxon>Spiruromorpha</taxon>
        <taxon>Spiruroidea</taxon>
        <taxon>Gongylonematidae</taxon>
        <taxon>Gongylonema</taxon>
    </lineage>
</organism>
<dbReference type="WBParaSite" id="GPUH_0000380201-mRNA-1">
    <property type="protein sequence ID" value="GPUH_0000380201-mRNA-1"/>
    <property type="gene ID" value="GPUH_0000380201"/>
</dbReference>
<evidence type="ECO:0000313" key="3">
    <source>
        <dbReference type="Proteomes" id="UP000271098"/>
    </source>
</evidence>